<dbReference type="EnsemblProtists" id="EKX54743">
    <property type="protein sequence ID" value="EKX54743"/>
    <property type="gene ID" value="GUITHDRAFT_99398"/>
</dbReference>
<dbReference type="EMBL" id="JH992966">
    <property type="protein sequence ID" value="EKX54743.1"/>
    <property type="molecule type" value="Genomic_DNA"/>
</dbReference>
<evidence type="ECO:0000313" key="5">
    <source>
        <dbReference type="Proteomes" id="UP000011087"/>
    </source>
</evidence>
<protein>
    <recommendedName>
        <fullName evidence="6">DUF3127 domain-containing protein</fullName>
    </recommendedName>
</protein>
<dbReference type="Pfam" id="PF11325">
    <property type="entry name" value="DUF3127"/>
    <property type="match status" value="1"/>
</dbReference>
<evidence type="ECO:0008006" key="6">
    <source>
        <dbReference type="Google" id="ProtNLM"/>
    </source>
</evidence>
<proteinExistence type="predicted"/>
<dbReference type="PaxDb" id="55529-EKX54743"/>
<dbReference type="OrthoDB" id="10266604at2759"/>
<sequence>MAAGWIVAVLAMLAGEASGFMPGGGAGAAGIARRQVVKPPSPLARARGSVLGGQYLLDRTVPCPGMRSHLKLSKLQMNNKFEIEGTIVLINQPMTFDSGFMKREFVVKTEEMYPQDVKFELVKDKCSLIDQYQVDDKVRVSFNIRGSQWQGRYFTNLQAWRIEKLTGSAYELDPAEMEWDAPEEPRMTQSRPKSKTFDQGSKNVAWDDDIPF</sequence>
<organism evidence="3">
    <name type="scientific">Guillardia theta (strain CCMP2712)</name>
    <name type="common">Cryptophyte</name>
    <dbReference type="NCBI Taxonomy" id="905079"/>
    <lineage>
        <taxon>Eukaryota</taxon>
        <taxon>Cryptophyceae</taxon>
        <taxon>Pyrenomonadales</taxon>
        <taxon>Geminigeraceae</taxon>
        <taxon>Guillardia</taxon>
    </lineage>
</organism>
<reference evidence="4" key="3">
    <citation type="submission" date="2015-06" db="UniProtKB">
        <authorList>
            <consortium name="EnsemblProtists"/>
        </authorList>
    </citation>
    <scope>IDENTIFICATION</scope>
</reference>
<feature type="region of interest" description="Disordered" evidence="1">
    <location>
        <begin position="180"/>
        <end position="212"/>
    </location>
</feature>
<dbReference type="HOGENOM" id="CLU_1301752_0_0_1"/>
<dbReference type="KEGG" id="gtt:GUITHDRAFT_99398"/>
<reference evidence="3 5" key="1">
    <citation type="journal article" date="2012" name="Nature">
        <title>Algal genomes reveal evolutionary mosaicism and the fate of nucleomorphs.</title>
        <authorList>
            <consortium name="DOE Joint Genome Institute"/>
            <person name="Curtis B.A."/>
            <person name="Tanifuji G."/>
            <person name="Burki F."/>
            <person name="Gruber A."/>
            <person name="Irimia M."/>
            <person name="Maruyama S."/>
            <person name="Arias M.C."/>
            <person name="Ball S.G."/>
            <person name="Gile G.H."/>
            <person name="Hirakawa Y."/>
            <person name="Hopkins J.F."/>
            <person name="Kuo A."/>
            <person name="Rensing S.A."/>
            <person name="Schmutz J."/>
            <person name="Symeonidi A."/>
            <person name="Elias M."/>
            <person name="Eveleigh R.J."/>
            <person name="Herman E.K."/>
            <person name="Klute M.J."/>
            <person name="Nakayama T."/>
            <person name="Obornik M."/>
            <person name="Reyes-Prieto A."/>
            <person name="Armbrust E.V."/>
            <person name="Aves S.J."/>
            <person name="Beiko R.G."/>
            <person name="Coutinho P."/>
            <person name="Dacks J.B."/>
            <person name="Durnford D.G."/>
            <person name="Fast N.M."/>
            <person name="Green B.R."/>
            <person name="Grisdale C.J."/>
            <person name="Hempel F."/>
            <person name="Henrissat B."/>
            <person name="Hoppner M.P."/>
            <person name="Ishida K."/>
            <person name="Kim E."/>
            <person name="Koreny L."/>
            <person name="Kroth P.G."/>
            <person name="Liu Y."/>
            <person name="Malik S.B."/>
            <person name="Maier U.G."/>
            <person name="McRose D."/>
            <person name="Mock T."/>
            <person name="Neilson J.A."/>
            <person name="Onodera N.T."/>
            <person name="Poole A.M."/>
            <person name="Pritham E.J."/>
            <person name="Richards T.A."/>
            <person name="Rocap G."/>
            <person name="Roy S.W."/>
            <person name="Sarai C."/>
            <person name="Schaack S."/>
            <person name="Shirato S."/>
            <person name="Slamovits C.H."/>
            <person name="Spencer D.F."/>
            <person name="Suzuki S."/>
            <person name="Worden A.Z."/>
            <person name="Zauner S."/>
            <person name="Barry K."/>
            <person name="Bell C."/>
            <person name="Bharti A.K."/>
            <person name="Crow J.A."/>
            <person name="Grimwood J."/>
            <person name="Kramer R."/>
            <person name="Lindquist E."/>
            <person name="Lucas S."/>
            <person name="Salamov A."/>
            <person name="McFadden G.I."/>
            <person name="Lane C.E."/>
            <person name="Keeling P.J."/>
            <person name="Gray M.W."/>
            <person name="Grigoriev I.V."/>
            <person name="Archibald J.M."/>
        </authorList>
    </citation>
    <scope>NUCLEOTIDE SEQUENCE</scope>
    <source>
        <strain evidence="3 5">CCMP2712</strain>
    </source>
</reference>
<accession>L1K2Z7</accession>
<dbReference type="eggNOG" id="ENOG502STAI">
    <property type="taxonomic scope" value="Eukaryota"/>
</dbReference>
<keyword evidence="5" id="KW-1185">Reference proteome</keyword>
<evidence type="ECO:0000313" key="3">
    <source>
        <dbReference type="EMBL" id="EKX54743.1"/>
    </source>
</evidence>
<name>L1K2Z7_GUITC</name>
<dbReference type="OMA" id="QKREMII"/>
<dbReference type="RefSeq" id="XP_005841723.1">
    <property type="nucleotide sequence ID" value="XM_005841666.1"/>
</dbReference>
<dbReference type="InterPro" id="IPR021474">
    <property type="entry name" value="DUF3127"/>
</dbReference>
<evidence type="ECO:0000256" key="2">
    <source>
        <dbReference type="SAM" id="SignalP"/>
    </source>
</evidence>
<gene>
    <name evidence="3" type="ORF">GUITHDRAFT_99398</name>
</gene>
<feature type="signal peptide" evidence="2">
    <location>
        <begin position="1"/>
        <end position="19"/>
    </location>
</feature>
<feature type="chain" id="PRO_5008772106" description="DUF3127 domain-containing protein" evidence="2">
    <location>
        <begin position="20"/>
        <end position="212"/>
    </location>
</feature>
<feature type="compositionally biased region" description="Polar residues" evidence="1">
    <location>
        <begin position="187"/>
        <end position="202"/>
    </location>
</feature>
<keyword evidence="2" id="KW-0732">Signal</keyword>
<evidence type="ECO:0000256" key="1">
    <source>
        <dbReference type="SAM" id="MobiDB-lite"/>
    </source>
</evidence>
<dbReference type="Proteomes" id="UP000011087">
    <property type="component" value="Unassembled WGS sequence"/>
</dbReference>
<dbReference type="GeneID" id="17311778"/>
<reference evidence="5" key="2">
    <citation type="submission" date="2012-11" db="EMBL/GenBank/DDBJ databases">
        <authorList>
            <person name="Kuo A."/>
            <person name="Curtis B.A."/>
            <person name="Tanifuji G."/>
            <person name="Burki F."/>
            <person name="Gruber A."/>
            <person name="Irimia M."/>
            <person name="Maruyama S."/>
            <person name="Arias M.C."/>
            <person name="Ball S.G."/>
            <person name="Gile G.H."/>
            <person name="Hirakawa Y."/>
            <person name="Hopkins J.F."/>
            <person name="Rensing S.A."/>
            <person name="Schmutz J."/>
            <person name="Symeonidi A."/>
            <person name="Elias M."/>
            <person name="Eveleigh R.J."/>
            <person name="Herman E.K."/>
            <person name="Klute M.J."/>
            <person name="Nakayama T."/>
            <person name="Obornik M."/>
            <person name="Reyes-Prieto A."/>
            <person name="Armbrust E.V."/>
            <person name="Aves S.J."/>
            <person name="Beiko R.G."/>
            <person name="Coutinho P."/>
            <person name="Dacks J.B."/>
            <person name="Durnford D.G."/>
            <person name="Fast N.M."/>
            <person name="Green B.R."/>
            <person name="Grisdale C."/>
            <person name="Hempe F."/>
            <person name="Henrissat B."/>
            <person name="Hoppner M.P."/>
            <person name="Ishida K.-I."/>
            <person name="Kim E."/>
            <person name="Koreny L."/>
            <person name="Kroth P.G."/>
            <person name="Liu Y."/>
            <person name="Malik S.-B."/>
            <person name="Maier U.G."/>
            <person name="McRose D."/>
            <person name="Mock T."/>
            <person name="Neilson J.A."/>
            <person name="Onodera N.T."/>
            <person name="Poole A.M."/>
            <person name="Pritham E.J."/>
            <person name="Richards T.A."/>
            <person name="Rocap G."/>
            <person name="Roy S.W."/>
            <person name="Sarai C."/>
            <person name="Schaack S."/>
            <person name="Shirato S."/>
            <person name="Slamovits C.H."/>
            <person name="Spencer D.F."/>
            <person name="Suzuki S."/>
            <person name="Worden A.Z."/>
            <person name="Zauner S."/>
            <person name="Barry K."/>
            <person name="Bell C."/>
            <person name="Bharti A.K."/>
            <person name="Crow J.A."/>
            <person name="Grimwood J."/>
            <person name="Kramer R."/>
            <person name="Lindquist E."/>
            <person name="Lucas S."/>
            <person name="Salamov A."/>
            <person name="McFadden G.I."/>
            <person name="Lane C.E."/>
            <person name="Keeling P.J."/>
            <person name="Gray M.W."/>
            <person name="Grigoriev I.V."/>
            <person name="Archibald J.M."/>
        </authorList>
    </citation>
    <scope>NUCLEOTIDE SEQUENCE</scope>
    <source>
        <strain evidence="5">CCMP2712</strain>
    </source>
</reference>
<dbReference type="AlphaFoldDB" id="L1K2Z7"/>
<evidence type="ECO:0000313" key="4">
    <source>
        <dbReference type="EnsemblProtists" id="EKX54743"/>
    </source>
</evidence>